<organism evidence="1 2">
    <name type="scientific">Protopolystoma xenopodis</name>
    <dbReference type="NCBI Taxonomy" id="117903"/>
    <lineage>
        <taxon>Eukaryota</taxon>
        <taxon>Metazoa</taxon>
        <taxon>Spiralia</taxon>
        <taxon>Lophotrochozoa</taxon>
        <taxon>Platyhelminthes</taxon>
        <taxon>Monogenea</taxon>
        <taxon>Polyopisthocotylea</taxon>
        <taxon>Polystomatidea</taxon>
        <taxon>Polystomatidae</taxon>
        <taxon>Protopolystoma</taxon>
    </lineage>
</organism>
<sequence length="66" mass="7661">MGIRKRETIILAVSAFIARRVERPATSNRLQERPSSSEWTVFFPFRRVAFLAHELPDGFVHEQAAY</sequence>
<dbReference type="EMBL" id="CAAALY010065648">
    <property type="protein sequence ID" value="VEL24067.1"/>
    <property type="molecule type" value="Genomic_DNA"/>
</dbReference>
<evidence type="ECO:0000313" key="1">
    <source>
        <dbReference type="EMBL" id="VEL24067.1"/>
    </source>
</evidence>
<accession>A0A3S5ASH7</accession>
<reference evidence="1" key="1">
    <citation type="submission" date="2018-11" db="EMBL/GenBank/DDBJ databases">
        <authorList>
            <consortium name="Pathogen Informatics"/>
        </authorList>
    </citation>
    <scope>NUCLEOTIDE SEQUENCE</scope>
</reference>
<protein>
    <submittedName>
        <fullName evidence="1">Uncharacterized protein</fullName>
    </submittedName>
</protein>
<comment type="caution">
    <text evidence="1">The sequence shown here is derived from an EMBL/GenBank/DDBJ whole genome shotgun (WGS) entry which is preliminary data.</text>
</comment>
<keyword evidence="2" id="KW-1185">Reference proteome</keyword>
<gene>
    <name evidence="1" type="ORF">PXEA_LOCUS17507</name>
</gene>
<proteinExistence type="predicted"/>
<dbReference type="AlphaFoldDB" id="A0A3S5ASH7"/>
<name>A0A3S5ASH7_9PLAT</name>
<dbReference type="Proteomes" id="UP000784294">
    <property type="component" value="Unassembled WGS sequence"/>
</dbReference>
<evidence type="ECO:0000313" key="2">
    <source>
        <dbReference type="Proteomes" id="UP000784294"/>
    </source>
</evidence>